<evidence type="ECO:0000256" key="9">
    <source>
        <dbReference type="ARBA" id="ARBA00022777"/>
    </source>
</evidence>
<feature type="transmembrane region" description="Helical" evidence="15">
    <location>
        <begin position="305"/>
        <end position="325"/>
    </location>
</feature>
<keyword evidence="7 15" id="KW-0812">Transmembrane</keyword>
<dbReference type="GO" id="GO:0005524">
    <property type="term" value="F:ATP binding"/>
    <property type="evidence" value="ECO:0007669"/>
    <property type="project" value="UniProtKB-KW"/>
</dbReference>
<dbReference type="InterPro" id="IPR050398">
    <property type="entry name" value="HssS/ArlS-like"/>
</dbReference>
<dbReference type="Gene3D" id="3.30.565.10">
    <property type="entry name" value="Histidine kinase-like ATPase, C-terminal domain"/>
    <property type="match status" value="1"/>
</dbReference>
<evidence type="ECO:0000256" key="10">
    <source>
        <dbReference type="ARBA" id="ARBA00022840"/>
    </source>
</evidence>
<evidence type="ECO:0000256" key="4">
    <source>
        <dbReference type="ARBA" id="ARBA00022475"/>
    </source>
</evidence>
<dbReference type="EMBL" id="FOOE01000038">
    <property type="protein sequence ID" value="SFG24876.1"/>
    <property type="molecule type" value="Genomic_DNA"/>
</dbReference>
<evidence type="ECO:0000256" key="14">
    <source>
        <dbReference type="SAM" id="Coils"/>
    </source>
</evidence>
<dbReference type="InterPro" id="IPR003661">
    <property type="entry name" value="HisK_dim/P_dom"/>
</dbReference>
<evidence type="ECO:0000256" key="11">
    <source>
        <dbReference type="ARBA" id="ARBA00022989"/>
    </source>
</evidence>
<keyword evidence="12" id="KW-0902">Two-component regulatory system</keyword>
<proteinExistence type="predicted"/>
<dbReference type="InterPro" id="IPR036890">
    <property type="entry name" value="HATPase_C_sf"/>
</dbReference>
<evidence type="ECO:0000256" key="7">
    <source>
        <dbReference type="ARBA" id="ARBA00022692"/>
    </source>
</evidence>
<feature type="coiled-coil region" evidence="14">
    <location>
        <begin position="120"/>
        <end position="147"/>
    </location>
</feature>
<gene>
    <name evidence="16" type="ORF">SAMN04487885_13811</name>
</gene>
<evidence type="ECO:0000256" key="2">
    <source>
        <dbReference type="ARBA" id="ARBA00004651"/>
    </source>
</evidence>
<keyword evidence="6" id="KW-0808">Transferase</keyword>
<keyword evidence="14" id="KW-0175">Coiled coil</keyword>
<dbReference type="SMART" id="SM00387">
    <property type="entry name" value="HATPase_c"/>
    <property type="match status" value="1"/>
</dbReference>
<reference evidence="16 17" key="1">
    <citation type="submission" date="2016-10" db="EMBL/GenBank/DDBJ databases">
        <authorList>
            <person name="de Groot N.N."/>
        </authorList>
    </citation>
    <scope>NUCLEOTIDE SEQUENCE [LARGE SCALE GENOMIC DNA]</scope>
    <source>
        <strain evidence="16 17">NLAE-zl-G419</strain>
    </source>
</reference>
<evidence type="ECO:0000313" key="17">
    <source>
        <dbReference type="Proteomes" id="UP000182135"/>
    </source>
</evidence>
<protein>
    <recommendedName>
        <fullName evidence="3">histidine kinase</fullName>
        <ecNumber evidence="3">2.7.13.3</ecNumber>
    </recommendedName>
</protein>
<evidence type="ECO:0000256" key="6">
    <source>
        <dbReference type="ARBA" id="ARBA00022679"/>
    </source>
</evidence>
<keyword evidence="9 16" id="KW-0418">Kinase</keyword>
<evidence type="ECO:0000256" key="12">
    <source>
        <dbReference type="ARBA" id="ARBA00023012"/>
    </source>
</evidence>
<dbReference type="STRING" id="1529.SAMN04487885_13811"/>
<evidence type="ECO:0000256" key="8">
    <source>
        <dbReference type="ARBA" id="ARBA00022741"/>
    </source>
</evidence>
<dbReference type="SMART" id="SM00388">
    <property type="entry name" value="HisKA"/>
    <property type="match status" value="1"/>
</dbReference>
<feature type="transmembrane region" description="Helical" evidence="15">
    <location>
        <begin position="12"/>
        <end position="36"/>
    </location>
</feature>
<dbReference type="InterPro" id="IPR005467">
    <property type="entry name" value="His_kinase_dom"/>
</dbReference>
<feature type="transmembrane region" description="Helical" evidence="15">
    <location>
        <begin position="345"/>
        <end position="368"/>
    </location>
</feature>
<dbReference type="PROSITE" id="PS50109">
    <property type="entry name" value="HIS_KIN"/>
    <property type="match status" value="1"/>
</dbReference>
<evidence type="ECO:0000256" key="1">
    <source>
        <dbReference type="ARBA" id="ARBA00000085"/>
    </source>
</evidence>
<dbReference type="AlphaFoldDB" id="A0A1I2QGJ6"/>
<keyword evidence="5" id="KW-0597">Phosphoprotein</keyword>
<evidence type="ECO:0000256" key="15">
    <source>
        <dbReference type="SAM" id="Phobius"/>
    </source>
</evidence>
<accession>A0A1I2QGJ6</accession>
<feature type="transmembrane region" description="Helical" evidence="15">
    <location>
        <begin position="431"/>
        <end position="453"/>
    </location>
</feature>
<keyword evidence="11 15" id="KW-1133">Transmembrane helix</keyword>
<dbReference type="FunFam" id="1.10.287.130:FF:000008">
    <property type="entry name" value="Two-component sensor histidine kinase"/>
    <property type="match status" value="1"/>
</dbReference>
<dbReference type="OrthoDB" id="9792991at2"/>
<sequence>MDTKLKKSKSNLFRNIAWIIIFFSITVTILSGVGAWGQYRLYKNPYISHNFINNMAQLDSTLSISLNALDNEGKIDERYIESEFQNRKIYRKEEYDWEIKELESSTIEADSSEEYEKIKEQKKNDIIKRYEDDLKNLEREIRLNAEHTANEFRNIVNSSVNLQFLVKNVDTGKTLTNMKTKDVEEAAVTREKVDDYEFFIQSGLNSRIYPYSSENANLAYEYTMNSSNSGVIKIYKVDKNIVDYSNDYIYQAKYQSNNALGIIKNIAILCSVLMVLAILSTVYLWKTRIIYNNDFALLNKIYRKIPIEISIIGIVAGGIITIKAIRSSIYYYSYGVTNNILLISSTWYEIIMYSLMVALISVLIYLFIKNTKETKDHEYIKSHSLICILGTKMKSFYLNIKGRKFVILNFVISLIWIGIAIALLYQGYYNFPFIIAGNVMIAIYVIIVMVYWLKIDKCMTNIYKASSRIRQGDFHQTIKEEGPATLRLTAENLNNIKDGLEKAISSATRNEQLKTELITNVSHDLKTPLTSIINYIDLLKDENTTEEEKSKYIDIITKKSARLKVLIEDLFEASKAASKTMELNMEKADIVSLVRQTLGEFEEKISRSNLKFVVKLPEEKAYVNIDGKRTWRVLENLFSNVLKYSMDNTRVYVEVIPTEEDVKIVMRNISAFEMDFTEEDILERFRRGDSSRHTEGSGLGLSIAKSLTELQDGTLKIDIDGDLFKVTVTFKKYMDNMKAE</sequence>
<feature type="transmembrane region" description="Helical" evidence="15">
    <location>
        <begin position="405"/>
        <end position="425"/>
    </location>
</feature>
<keyword evidence="10" id="KW-0067">ATP-binding</keyword>
<keyword evidence="8" id="KW-0547">Nucleotide-binding</keyword>
<evidence type="ECO:0000256" key="3">
    <source>
        <dbReference type="ARBA" id="ARBA00012438"/>
    </source>
</evidence>
<dbReference type="Gene3D" id="1.10.287.130">
    <property type="match status" value="1"/>
</dbReference>
<dbReference type="Pfam" id="PF02518">
    <property type="entry name" value="HATPase_c"/>
    <property type="match status" value="1"/>
</dbReference>
<organism evidence="16 17">
    <name type="scientific">Clostridium cadaveris</name>
    <dbReference type="NCBI Taxonomy" id="1529"/>
    <lineage>
        <taxon>Bacteria</taxon>
        <taxon>Bacillati</taxon>
        <taxon>Bacillota</taxon>
        <taxon>Clostridia</taxon>
        <taxon>Eubacteriales</taxon>
        <taxon>Clostridiaceae</taxon>
        <taxon>Clostridium</taxon>
    </lineage>
</organism>
<keyword evidence="13 15" id="KW-0472">Membrane</keyword>
<dbReference type="GO" id="GO:0005886">
    <property type="term" value="C:plasma membrane"/>
    <property type="evidence" value="ECO:0007669"/>
    <property type="project" value="UniProtKB-SubCell"/>
</dbReference>
<dbReference type="Proteomes" id="UP000182135">
    <property type="component" value="Unassembled WGS sequence"/>
</dbReference>
<dbReference type="InterPro" id="IPR003594">
    <property type="entry name" value="HATPase_dom"/>
</dbReference>
<dbReference type="PANTHER" id="PTHR45528:SF1">
    <property type="entry name" value="SENSOR HISTIDINE KINASE CPXA"/>
    <property type="match status" value="1"/>
</dbReference>
<feature type="transmembrane region" description="Helical" evidence="15">
    <location>
        <begin position="266"/>
        <end position="285"/>
    </location>
</feature>
<dbReference type="RefSeq" id="WP_027639816.1">
    <property type="nucleotide sequence ID" value="NZ_FOOE01000038.1"/>
</dbReference>
<dbReference type="eggNOG" id="COG5002">
    <property type="taxonomic scope" value="Bacteria"/>
</dbReference>
<dbReference type="InterPro" id="IPR036097">
    <property type="entry name" value="HisK_dim/P_sf"/>
</dbReference>
<evidence type="ECO:0000256" key="5">
    <source>
        <dbReference type="ARBA" id="ARBA00022553"/>
    </source>
</evidence>
<comment type="catalytic activity">
    <reaction evidence="1">
        <text>ATP + protein L-histidine = ADP + protein N-phospho-L-histidine.</text>
        <dbReference type="EC" id="2.7.13.3"/>
    </reaction>
</comment>
<dbReference type="EC" id="2.7.13.3" evidence="3"/>
<dbReference type="Pfam" id="PF00512">
    <property type="entry name" value="HisKA"/>
    <property type="match status" value="1"/>
</dbReference>
<evidence type="ECO:0000313" key="16">
    <source>
        <dbReference type="EMBL" id="SFG24876.1"/>
    </source>
</evidence>
<keyword evidence="4" id="KW-1003">Cell membrane</keyword>
<dbReference type="SUPFAM" id="SSF47384">
    <property type="entry name" value="Homodimeric domain of signal transducing histidine kinase"/>
    <property type="match status" value="1"/>
</dbReference>
<comment type="subcellular location">
    <subcellularLocation>
        <location evidence="2">Cell membrane</location>
        <topology evidence="2">Multi-pass membrane protein</topology>
    </subcellularLocation>
</comment>
<dbReference type="PANTHER" id="PTHR45528">
    <property type="entry name" value="SENSOR HISTIDINE KINASE CPXA"/>
    <property type="match status" value="1"/>
</dbReference>
<keyword evidence="17" id="KW-1185">Reference proteome</keyword>
<dbReference type="CDD" id="cd00082">
    <property type="entry name" value="HisKA"/>
    <property type="match status" value="1"/>
</dbReference>
<evidence type="ECO:0000256" key="13">
    <source>
        <dbReference type="ARBA" id="ARBA00023136"/>
    </source>
</evidence>
<dbReference type="GO" id="GO:0000155">
    <property type="term" value="F:phosphorelay sensor kinase activity"/>
    <property type="evidence" value="ECO:0007669"/>
    <property type="project" value="InterPro"/>
</dbReference>
<dbReference type="SUPFAM" id="SSF55874">
    <property type="entry name" value="ATPase domain of HSP90 chaperone/DNA topoisomerase II/histidine kinase"/>
    <property type="match status" value="1"/>
</dbReference>
<name>A0A1I2QGJ6_9CLOT</name>